<sequence>MPKARRSSYSMAFKIKVIAEAEAVENNSEIAREYGLSESMVRRWRRDQATILSGELKMSAKRATMGRFTPKYPELDQQVMEWFSQQREQGGTLFQSTDSSQPEAKFVCVTGWLEWDEFQWMRRYGFYGRLMMYIAVDIYSSLVGITFVHQCQSSYLSSFFKSWPIKLLYNQFFLLFTNHLLLASYLQSLGARSQGLNILNDTQDFDFGALRSRLISVQTMSSNVPNTPATEEGQGPQEAIVDELCFFMKKERRREFQKEKQVKFRCTEKKEEKSLHKHKNSVW</sequence>
<comment type="caution">
    <text evidence="2">The sequence shown here is derived from an EMBL/GenBank/DDBJ whole genome shotgun (WGS) entry which is preliminary data.</text>
</comment>
<keyword evidence="1" id="KW-0472">Membrane</keyword>
<keyword evidence="1" id="KW-1133">Transmembrane helix</keyword>
<dbReference type="GO" id="GO:0003677">
    <property type="term" value="F:DNA binding"/>
    <property type="evidence" value="ECO:0007669"/>
    <property type="project" value="InterPro"/>
</dbReference>
<gene>
    <name evidence="2" type="ORF">AWC38_SpisGene21093</name>
</gene>
<keyword evidence="1" id="KW-0812">Transmembrane</keyword>
<dbReference type="Pfam" id="PF01527">
    <property type="entry name" value="HTH_Tnp_1"/>
    <property type="match status" value="1"/>
</dbReference>
<dbReference type="SUPFAM" id="SSF46689">
    <property type="entry name" value="Homeodomain-like"/>
    <property type="match status" value="1"/>
</dbReference>
<proteinExistence type="predicted"/>
<dbReference type="Proteomes" id="UP000225706">
    <property type="component" value="Unassembled WGS sequence"/>
</dbReference>
<keyword evidence="3" id="KW-1185">Reference proteome</keyword>
<accession>A0A2B4RD56</accession>
<evidence type="ECO:0000256" key="1">
    <source>
        <dbReference type="SAM" id="Phobius"/>
    </source>
</evidence>
<feature type="transmembrane region" description="Helical" evidence="1">
    <location>
        <begin position="130"/>
        <end position="148"/>
    </location>
</feature>
<protein>
    <submittedName>
        <fullName evidence="2">Uncharacterized protein</fullName>
    </submittedName>
</protein>
<dbReference type="InterPro" id="IPR009057">
    <property type="entry name" value="Homeodomain-like_sf"/>
</dbReference>
<name>A0A2B4RD56_STYPI</name>
<organism evidence="2 3">
    <name type="scientific">Stylophora pistillata</name>
    <name type="common">Smooth cauliflower coral</name>
    <dbReference type="NCBI Taxonomy" id="50429"/>
    <lineage>
        <taxon>Eukaryota</taxon>
        <taxon>Metazoa</taxon>
        <taxon>Cnidaria</taxon>
        <taxon>Anthozoa</taxon>
        <taxon>Hexacorallia</taxon>
        <taxon>Scleractinia</taxon>
        <taxon>Astrocoeniina</taxon>
        <taxon>Pocilloporidae</taxon>
        <taxon>Stylophora</taxon>
    </lineage>
</organism>
<dbReference type="EMBL" id="LSMT01000740">
    <property type="protein sequence ID" value="PFX14729.1"/>
    <property type="molecule type" value="Genomic_DNA"/>
</dbReference>
<dbReference type="InterPro" id="IPR002514">
    <property type="entry name" value="Transposase_8"/>
</dbReference>
<dbReference type="GO" id="GO:0006313">
    <property type="term" value="P:DNA transposition"/>
    <property type="evidence" value="ECO:0007669"/>
    <property type="project" value="InterPro"/>
</dbReference>
<dbReference type="GO" id="GO:0004803">
    <property type="term" value="F:transposase activity"/>
    <property type="evidence" value="ECO:0007669"/>
    <property type="project" value="InterPro"/>
</dbReference>
<dbReference type="AlphaFoldDB" id="A0A2B4RD56"/>
<evidence type="ECO:0000313" key="3">
    <source>
        <dbReference type="Proteomes" id="UP000225706"/>
    </source>
</evidence>
<evidence type="ECO:0000313" key="2">
    <source>
        <dbReference type="EMBL" id="PFX14729.1"/>
    </source>
</evidence>
<dbReference type="OrthoDB" id="2162928at2759"/>
<reference evidence="3" key="1">
    <citation type="journal article" date="2017" name="bioRxiv">
        <title>Comparative analysis of the genomes of Stylophora pistillata and Acropora digitifera provides evidence for extensive differences between species of corals.</title>
        <authorList>
            <person name="Voolstra C.R."/>
            <person name="Li Y."/>
            <person name="Liew Y.J."/>
            <person name="Baumgarten S."/>
            <person name="Zoccola D."/>
            <person name="Flot J.-F."/>
            <person name="Tambutte S."/>
            <person name="Allemand D."/>
            <person name="Aranda M."/>
        </authorList>
    </citation>
    <scope>NUCLEOTIDE SEQUENCE [LARGE SCALE GENOMIC DNA]</scope>
</reference>
<feature type="transmembrane region" description="Helical" evidence="1">
    <location>
        <begin position="168"/>
        <end position="186"/>
    </location>
</feature>
<dbReference type="Gene3D" id="1.10.10.60">
    <property type="entry name" value="Homeodomain-like"/>
    <property type="match status" value="1"/>
</dbReference>